<dbReference type="InterPro" id="IPR014963">
    <property type="entry name" value="UPF0302_N"/>
</dbReference>
<dbReference type="AlphaFoldDB" id="A0A5R9ENU5"/>
<feature type="domain" description="UPF0302" evidence="1">
    <location>
        <begin position="6"/>
        <end position="102"/>
    </location>
</feature>
<evidence type="ECO:0000313" key="2">
    <source>
        <dbReference type="EMBL" id="TLQ49189.1"/>
    </source>
</evidence>
<dbReference type="PIRSF" id="PIRSF007165">
    <property type="entry name" value="UCP007165"/>
    <property type="match status" value="1"/>
</dbReference>
<dbReference type="OrthoDB" id="2155814at2"/>
<dbReference type="RefSeq" id="WP_138403720.1">
    <property type="nucleotide sequence ID" value="NZ_VBSP01000003.1"/>
</dbReference>
<dbReference type="Proteomes" id="UP000306420">
    <property type="component" value="Unassembled WGS sequence"/>
</dbReference>
<name>A0A5R9ENU5_9LACT</name>
<proteinExistence type="predicted"/>
<comment type="caution">
    <text evidence="2">The sequence shown here is derived from an EMBL/GenBank/DDBJ whole genome shotgun (WGS) entry which is preliminary data.</text>
</comment>
<protein>
    <recommendedName>
        <fullName evidence="1">UPF0302 domain-containing protein</fullName>
    </recommendedName>
</protein>
<sequence length="177" mass="21405">MERNERKRQFLKWLISNYQHSNPSVNYLLQFLSTNSELMNNILFSEGAKYAPRGIYISFNPNTQLPFMYYKEQLSYTLSDQAFHDIRLNHRFSKQDFYVEVDIPHLYQQLYRFDVFEDNPYIPENLQFLMDLEDSLYQISLETKLSLLNKDLNTALEKYDFDKVSYYLKQIEKLKGE</sequence>
<dbReference type="Gene3D" id="3.40.1530.30">
    <property type="entry name" value="Uncharacterised family UPF0302, N-terminal domain"/>
    <property type="match status" value="1"/>
</dbReference>
<dbReference type="EMBL" id="VBSP01000003">
    <property type="protein sequence ID" value="TLQ49189.1"/>
    <property type="molecule type" value="Genomic_DNA"/>
</dbReference>
<dbReference type="InterPro" id="IPR011188">
    <property type="entry name" value="UPF0302"/>
</dbReference>
<evidence type="ECO:0000313" key="3">
    <source>
        <dbReference type="Proteomes" id="UP000306420"/>
    </source>
</evidence>
<reference evidence="2 3" key="1">
    <citation type="submission" date="2019-05" db="EMBL/GenBank/DDBJ databases">
        <title>The metagenome of a microbial culture collection derived from dairy environment covers the genomic content of the human microbiome.</title>
        <authorList>
            <person name="Roder T."/>
            <person name="Wuthrich D."/>
            <person name="Sattari Z."/>
            <person name="Von Ah U."/>
            <person name="Bar C."/>
            <person name="Ronchi F."/>
            <person name="Macpherson A.J."/>
            <person name="Ganal-Vonarburg S.C."/>
            <person name="Bruggmann R."/>
            <person name="Vergeres G."/>
        </authorList>
    </citation>
    <scope>NUCLEOTIDE SEQUENCE [LARGE SCALE GENOMIC DNA]</scope>
    <source>
        <strain evidence="2 3">FAM 24227</strain>
    </source>
</reference>
<accession>A0A5R9ENU5</accession>
<dbReference type="InterPro" id="IPR038091">
    <property type="entry name" value="UPF0302_N_sf"/>
</dbReference>
<dbReference type="Pfam" id="PF08864">
    <property type="entry name" value="UPF0302"/>
    <property type="match status" value="1"/>
</dbReference>
<evidence type="ECO:0000259" key="1">
    <source>
        <dbReference type="Pfam" id="PF08864"/>
    </source>
</evidence>
<gene>
    <name evidence="2" type="ORF">FEZ33_02015</name>
</gene>
<organism evidence="2 3">
    <name type="scientific">Ruoffia tabacinasalis</name>
    <dbReference type="NCBI Taxonomy" id="87458"/>
    <lineage>
        <taxon>Bacteria</taxon>
        <taxon>Bacillati</taxon>
        <taxon>Bacillota</taxon>
        <taxon>Bacilli</taxon>
        <taxon>Lactobacillales</taxon>
        <taxon>Aerococcaceae</taxon>
        <taxon>Ruoffia</taxon>
    </lineage>
</organism>